<name>A0A1Y1WAU7_9FUNG</name>
<dbReference type="Pfam" id="PF12051">
    <property type="entry name" value="DUF3533"/>
    <property type="match status" value="1"/>
</dbReference>
<feature type="transmembrane region" description="Helical" evidence="1">
    <location>
        <begin position="282"/>
        <end position="299"/>
    </location>
</feature>
<sequence>MFKRSVHANNVSLQLIDLDGGPVGANITQMILGMPKADTLPTWTRMDSFDSLDSVKDWVRRSAWGALVINPGLSGRLDNALYNGTAYKPNEALTMVLSSGRHVISSIMFIQPALSGAIARVANQYSLKMVDAFQSQQMGLGGADASKTNVEALLRPIGYTSVDVAPDGFGLAPFVTLFGFLCMALCTLSFLITWKFSSFTFFLKVKFRDLAAMWIALLLSVSVFLSLHFSLAFLAYRGPDYGIEAKKYTAGSFFKIWFTGAAVNMAFATWLFTWFLNLMPKFIALPSLVTVIPNVVSVATTPEFASRFYKIFYCLPFYNGSRIFQTVTTGAYPHSGRYAGILIAEIIAMLICLTISIWLRQLFVLRGISDMHGWYRWNTFFHGMVPYYKDAAATQHKDDESQIEPASTARSPSFDHESIDINDAQSDNVSLQTGNLAC</sequence>
<dbReference type="AlphaFoldDB" id="A0A1Y1WAU7"/>
<dbReference type="OrthoDB" id="2140105at2759"/>
<gene>
    <name evidence="3" type="ORF">DL89DRAFT_293011</name>
</gene>
<reference evidence="3 4" key="1">
    <citation type="submission" date="2016-07" db="EMBL/GenBank/DDBJ databases">
        <title>Pervasive Adenine N6-methylation of Active Genes in Fungi.</title>
        <authorList>
            <consortium name="DOE Joint Genome Institute"/>
            <person name="Mondo S.J."/>
            <person name="Dannebaum R.O."/>
            <person name="Kuo R.C."/>
            <person name="Labutti K."/>
            <person name="Haridas S."/>
            <person name="Kuo A."/>
            <person name="Salamov A."/>
            <person name="Ahrendt S.R."/>
            <person name="Lipzen A."/>
            <person name="Sullivan W."/>
            <person name="Andreopoulos W.B."/>
            <person name="Clum A."/>
            <person name="Lindquist E."/>
            <person name="Daum C."/>
            <person name="Ramamoorthy G.K."/>
            <person name="Gryganskyi A."/>
            <person name="Culley D."/>
            <person name="Magnuson J.K."/>
            <person name="James T.Y."/>
            <person name="O'Malley M.A."/>
            <person name="Stajich J.E."/>
            <person name="Spatafora J.W."/>
            <person name="Visel A."/>
            <person name="Grigoriev I.V."/>
        </authorList>
    </citation>
    <scope>NUCLEOTIDE SEQUENCE [LARGE SCALE GENOMIC DNA]</scope>
    <source>
        <strain evidence="3 4">ATCC 12442</strain>
    </source>
</reference>
<keyword evidence="4" id="KW-1185">Reference proteome</keyword>
<organism evidence="3 4">
    <name type="scientific">Linderina pennispora</name>
    <dbReference type="NCBI Taxonomy" id="61395"/>
    <lineage>
        <taxon>Eukaryota</taxon>
        <taxon>Fungi</taxon>
        <taxon>Fungi incertae sedis</taxon>
        <taxon>Zoopagomycota</taxon>
        <taxon>Kickxellomycotina</taxon>
        <taxon>Kickxellomycetes</taxon>
        <taxon>Kickxellales</taxon>
        <taxon>Kickxellaceae</taxon>
        <taxon>Linderina</taxon>
    </lineage>
</organism>
<feature type="domain" description="DUF3533" evidence="2">
    <location>
        <begin position="1"/>
        <end position="347"/>
    </location>
</feature>
<feature type="transmembrane region" description="Helical" evidence="1">
    <location>
        <begin position="256"/>
        <end position="276"/>
    </location>
</feature>
<proteinExistence type="predicted"/>
<dbReference type="Proteomes" id="UP000193922">
    <property type="component" value="Unassembled WGS sequence"/>
</dbReference>
<dbReference type="InterPro" id="IPR022703">
    <property type="entry name" value="DUF3533"/>
</dbReference>
<dbReference type="PANTHER" id="PTHR34814:SF1">
    <property type="entry name" value="NITROSOGUANIDINE RESISTANCE PROTEIN SNG1"/>
    <property type="match status" value="1"/>
</dbReference>
<feature type="transmembrane region" description="Helical" evidence="1">
    <location>
        <begin position="171"/>
        <end position="192"/>
    </location>
</feature>
<accession>A0A1Y1WAU7</accession>
<dbReference type="GO" id="GO:0016020">
    <property type="term" value="C:membrane"/>
    <property type="evidence" value="ECO:0007669"/>
    <property type="project" value="TreeGrafter"/>
</dbReference>
<evidence type="ECO:0000313" key="3">
    <source>
        <dbReference type="EMBL" id="ORX70366.1"/>
    </source>
</evidence>
<dbReference type="STRING" id="61395.A0A1Y1WAU7"/>
<feature type="transmembrane region" description="Helical" evidence="1">
    <location>
        <begin position="212"/>
        <end position="236"/>
    </location>
</feature>
<keyword evidence="1" id="KW-1133">Transmembrane helix</keyword>
<protein>
    <recommendedName>
        <fullName evidence="2">DUF3533 domain-containing protein</fullName>
    </recommendedName>
</protein>
<dbReference type="RefSeq" id="XP_040744004.1">
    <property type="nucleotide sequence ID" value="XM_040890358.1"/>
</dbReference>
<feature type="transmembrane region" description="Helical" evidence="1">
    <location>
        <begin position="338"/>
        <end position="359"/>
    </location>
</feature>
<keyword evidence="1" id="KW-0812">Transmembrane</keyword>
<dbReference type="PANTHER" id="PTHR34814">
    <property type="entry name" value="NITROSOGUANIDINE RESISTANCE PROTEIN SNG1"/>
    <property type="match status" value="1"/>
</dbReference>
<comment type="caution">
    <text evidence="3">The sequence shown here is derived from an EMBL/GenBank/DDBJ whole genome shotgun (WGS) entry which is preliminary data.</text>
</comment>
<dbReference type="InterPro" id="IPR053001">
    <property type="entry name" value="MNNG_permease-like"/>
</dbReference>
<evidence type="ECO:0000313" key="4">
    <source>
        <dbReference type="Proteomes" id="UP000193922"/>
    </source>
</evidence>
<keyword evidence="1" id="KW-0472">Membrane</keyword>
<dbReference type="EMBL" id="MCFD01000006">
    <property type="protein sequence ID" value="ORX70366.1"/>
    <property type="molecule type" value="Genomic_DNA"/>
</dbReference>
<dbReference type="GeneID" id="63807006"/>
<evidence type="ECO:0000256" key="1">
    <source>
        <dbReference type="SAM" id="Phobius"/>
    </source>
</evidence>
<evidence type="ECO:0000259" key="2">
    <source>
        <dbReference type="Pfam" id="PF12051"/>
    </source>
</evidence>